<evidence type="ECO:0000313" key="6">
    <source>
        <dbReference type="EMBL" id="TWT95318.1"/>
    </source>
</evidence>
<dbReference type="InterPro" id="IPR004437">
    <property type="entry name" value="ParB/RepB/Spo0J"/>
</dbReference>
<evidence type="ECO:0000256" key="2">
    <source>
        <dbReference type="ARBA" id="ARBA00022829"/>
    </source>
</evidence>
<protein>
    <submittedName>
        <fullName evidence="6">Putative chromosome-partitioning protein ParB</fullName>
    </submittedName>
</protein>
<accession>A0A5C6A7P6</accession>
<dbReference type="GO" id="GO:0003677">
    <property type="term" value="F:DNA binding"/>
    <property type="evidence" value="ECO:0007669"/>
    <property type="project" value="UniProtKB-KW"/>
</dbReference>
<dbReference type="InterPro" id="IPR057240">
    <property type="entry name" value="ParB_dimer_C"/>
</dbReference>
<dbReference type="EMBL" id="SJPR01000005">
    <property type="protein sequence ID" value="TWT95318.1"/>
    <property type="molecule type" value="Genomic_DNA"/>
</dbReference>
<keyword evidence="2" id="KW-0159">Chromosome partition</keyword>
<dbReference type="GO" id="GO:0005694">
    <property type="term" value="C:chromosome"/>
    <property type="evidence" value="ECO:0007669"/>
    <property type="project" value="TreeGrafter"/>
</dbReference>
<dbReference type="InterPro" id="IPR003115">
    <property type="entry name" value="ParB_N"/>
</dbReference>
<comment type="caution">
    <text evidence="6">The sequence shown here is derived from an EMBL/GenBank/DDBJ whole genome shotgun (WGS) entry which is preliminary data.</text>
</comment>
<gene>
    <name evidence="6" type="primary">parB</name>
    <name evidence="6" type="ORF">Pla108_34630</name>
</gene>
<dbReference type="SUPFAM" id="SSF109709">
    <property type="entry name" value="KorB DNA-binding domain-like"/>
    <property type="match status" value="1"/>
</dbReference>
<evidence type="ECO:0000259" key="5">
    <source>
        <dbReference type="SMART" id="SM00470"/>
    </source>
</evidence>
<dbReference type="InterPro" id="IPR050336">
    <property type="entry name" value="Chromosome_partition/occlusion"/>
</dbReference>
<organism evidence="6 7">
    <name type="scientific">Botrimarina colliarenosi</name>
    <dbReference type="NCBI Taxonomy" id="2528001"/>
    <lineage>
        <taxon>Bacteria</taxon>
        <taxon>Pseudomonadati</taxon>
        <taxon>Planctomycetota</taxon>
        <taxon>Planctomycetia</taxon>
        <taxon>Pirellulales</taxon>
        <taxon>Lacipirellulaceae</taxon>
        <taxon>Botrimarina</taxon>
    </lineage>
</organism>
<dbReference type="AlphaFoldDB" id="A0A5C6A7P6"/>
<dbReference type="Pfam" id="PF17762">
    <property type="entry name" value="HTH_ParB"/>
    <property type="match status" value="1"/>
</dbReference>
<dbReference type="FunFam" id="3.90.1530.30:FF:000001">
    <property type="entry name" value="Chromosome partitioning protein ParB"/>
    <property type="match status" value="1"/>
</dbReference>
<dbReference type="Pfam" id="PF02195">
    <property type="entry name" value="ParB_N"/>
    <property type="match status" value="1"/>
</dbReference>
<evidence type="ECO:0000256" key="4">
    <source>
        <dbReference type="SAM" id="MobiDB-lite"/>
    </source>
</evidence>
<evidence type="ECO:0000313" key="7">
    <source>
        <dbReference type="Proteomes" id="UP000317421"/>
    </source>
</evidence>
<dbReference type="InterPro" id="IPR041468">
    <property type="entry name" value="HTH_ParB/Spo0J"/>
</dbReference>
<keyword evidence="7" id="KW-1185">Reference proteome</keyword>
<proteinExistence type="inferred from homology"/>
<dbReference type="SMART" id="SM00470">
    <property type="entry name" value="ParB"/>
    <property type="match status" value="1"/>
</dbReference>
<reference evidence="6 7" key="1">
    <citation type="submission" date="2019-02" db="EMBL/GenBank/DDBJ databases">
        <title>Deep-cultivation of Planctomycetes and their phenomic and genomic characterization uncovers novel biology.</title>
        <authorList>
            <person name="Wiegand S."/>
            <person name="Jogler M."/>
            <person name="Boedeker C."/>
            <person name="Pinto D."/>
            <person name="Vollmers J."/>
            <person name="Rivas-Marin E."/>
            <person name="Kohn T."/>
            <person name="Peeters S.H."/>
            <person name="Heuer A."/>
            <person name="Rast P."/>
            <person name="Oberbeckmann S."/>
            <person name="Bunk B."/>
            <person name="Jeske O."/>
            <person name="Meyerdierks A."/>
            <person name="Storesund J.E."/>
            <person name="Kallscheuer N."/>
            <person name="Luecker S."/>
            <person name="Lage O.M."/>
            <person name="Pohl T."/>
            <person name="Merkel B.J."/>
            <person name="Hornburger P."/>
            <person name="Mueller R.-W."/>
            <person name="Bruemmer F."/>
            <person name="Labrenz M."/>
            <person name="Spormann A.M."/>
            <person name="Op Den Camp H."/>
            <person name="Overmann J."/>
            <person name="Amann R."/>
            <person name="Jetten M.S.M."/>
            <person name="Mascher T."/>
            <person name="Medema M.H."/>
            <person name="Devos D.P."/>
            <person name="Kaster A.-K."/>
            <person name="Ovreas L."/>
            <person name="Rohde M."/>
            <person name="Galperin M.Y."/>
            <person name="Jogler C."/>
        </authorList>
    </citation>
    <scope>NUCLEOTIDE SEQUENCE [LARGE SCALE GENOMIC DNA]</scope>
    <source>
        <strain evidence="6 7">Pla108</strain>
    </source>
</reference>
<dbReference type="InterPro" id="IPR036086">
    <property type="entry name" value="ParB/Sulfiredoxin_sf"/>
</dbReference>
<feature type="domain" description="ParB-like N-terminal" evidence="5">
    <location>
        <begin position="57"/>
        <end position="146"/>
    </location>
</feature>
<evidence type="ECO:0000256" key="3">
    <source>
        <dbReference type="ARBA" id="ARBA00023125"/>
    </source>
</evidence>
<dbReference type="GO" id="GO:0007059">
    <property type="term" value="P:chromosome segregation"/>
    <property type="evidence" value="ECO:0007669"/>
    <property type="project" value="UniProtKB-KW"/>
</dbReference>
<dbReference type="OrthoDB" id="9802051at2"/>
<comment type="similarity">
    <text evidence="1">Belongs to the ParB family.</text>
</comment>
<dbReference type="NCBIfam" id="TIGR00180">
    <property type="entry name" value="parB_part"/>
    <property type="match status" value="1"/>
</dbReference>
<dbReference type="GO" id="GO:0045881">
    <property type="term" value="P:positive regulation of sporulation resulting in formation of a cellular spore"/>
    <property type="evidence" value="ECO:0007669"/>
    <property type="project" value="TreeGrafter"/>
</dbReference>
<evidence type="ECO:0000256" key="1">
    <source>
        <dbReference type="ARBA" id="ARBA00006295"/>
    </source>
</evidence>
<sequence>MSSQRRLGRGLEALLGRSLDEPAHAPVPQATPGEEGEAIAPLAVEDGVMTRDEEGQRWLDLGVIEANPFQPRKHFDEEQIADLADSIREHGVLQPLVVRRIDGRFELIAGERRLRAAQAAGWQRVPVQVRSVDDRELSELAIVENVQRTDLNAIEKATSFDRYLREYDCTQEELSKRIHINRSTIANLVRLLELPAEVKQMVISGELTQGHARALLALPAEKQSQYAQQVVKEGLSVRKVEQLVQDATGGAGLRVVGDDGVSRQPGAGRSAQLASLEQELTTALGTKVALSQNAKGAGKITLHFKNADEFDRLRAVLKGSDQASSAVA</sequence>
<feature type="region of interest" description="Disordered" evidence="4">
    <location>
        <begin position="15"/>
        <end position="36"/>
    </location>
</feature>
<dbReference type="Pfam" id="PF23552">
    <property type="entry name" value="ParB_C"/>
    <property type="match status" value="1"/>
</dbReference>
<dbReference type="PANTHER" id="PTHR33375">
    <property type="entry name" value="CHROMOSOME-PARTITIONING PROTEIN PARB-RELATED"/>
    <property type="match status" value="1"/>
</dbReference>
<name>A0A5C6A7P6_9BACT</name>
<dbReference type="Proteomes" id="UP000317421">
    <property type="component" value="Unassembled WGS sequence"/>
</dbReference>
<dbReference type="CDD" id="cd16393">
    <property type="entry name" value="SPO0J_N"/>
    <property type="match status" value="1"/>
</dbReference>
<dbReference type="FunFam" id="1.10.10.2830:FF:000001">
    <property type="entry name" value="Chromosome partitioning protein ParB"/>
    <property type="match status" value="1"/>
</dbReference>
<dbReference type="Gene3D" id="3.90.1530.30">
    <property type="match status" value="1"/>
</dbReference>
<dbReference type="SUPFAM" id="SSF110849">
    <property type="entry name" value="ParB/Sulfiredoxin"/>
    <property type="match status" value="1"/>
</dbReference>
<dbReference type="Gene3D" id="1.10.10.2830">
    <property type="match status" value="1"/>
</dbReference>
<dbReference type="RefSeq" id="WP_146446163.1">
    <property type="nucleotide sequence ID" value="NZ_SJPR01000005.1"/>
</dbReference>
<keyword evidence="3" id="KW-0238">DNA-binding</keyword>
<dbReference type="PANTHER" id="PTHR33375:SF1">
    <property type="entry name" value="CHROMOSOME-PARTITIONING PROTEIN PARB-RELATED"/>
    <property type="match status" value="1"/>
</dbReference>